<feature type="transmembrane region" description="Helical" evidence="1">
    <location>
        <begin position="167"/>
        <end position="192"/>
    </location>
</feature>
<feature type="transmembrane region" description="Helical" evidence="1">
    <location>
        <begin position="129"/>
        <end position="147"/>
    </location>
</feature>
<dbReference type="InterPro" id="IPR025291">
    <property type="entry name" value="DUF4153"/>
</dbReference>
<feature type="transmembrane region" description="Helical" evidence="1">
    <location>
        <begin position="59"/>
        <end position="83"/>
    </location>
</feature>
<keyword evidence="1" id="KW-0472">Membrane</keyword>
<name>A0A2W5KK50_9GAMM</name>
<evidence type="ECO:0000313" key="3">
    <source>
        <dbReference type="Proteomes" id="UP000249046"/>
    </source>
</evidence>
<feature type="transmembrane region" description="Helical" evidence="1">
    <location>
        <begin position="37"/>
        <end position="53"/>
    </location>
</feature>
<organism evidence="2 3">
    <name type="scientific">Rhodanobacter denitrificans</name>
    <dbReference type="NCBI Taxonomy" id="666685"/>
    <lineage>
        <taxon>Bacteria</taxon>
        <taxon>Pseudomonadati</taxon>
        <taxon>Pseudomonadota</taxon>
        <taxon>Gammaproteobacteria</taxon>
        <taxon>Lysobacterales</taxon>
        <taxon>Rhodanobacteraceae</taxon>
        <taxon>Rhodanobacter</taxon>
    </lineage>
</organism>
<feature type="transmembrane region" description="Helical" evidence="1">
    <location>
        <begin position="346"/>
        <end position="364"/>
    </location>
</feature>
<evidence type="ECO:0000313" key="2">
    <source>
        <dbReference type="EMBL" id="PZQ17411.1"/>
    </source>
</evidence>
<gene>
    <name evidence="2" type="ORF">DI564_06300</name>
</gene>
<dbReference type="AlphaFoldDB" id="A0A2W5KK50"/>
<feature type="transmembrane region" description="Helical" evidence="1">
    <location>
        <begin position="376"/>
        <end position="395"/>
    </location>
</feature>
<protein>
    <submittedName>
        <fullName evidence="2">DUF4153 domain-containing protein</fullName>
    </submittedName>
</protein>
<feature type="transmembrane region" description="Helical" evidence="1">
    <location>
        <begin position="278"/>
        <end position="297"/>
    </location>
</feature>
<keyword evidence="1" id="KW-1133">Transmembrane helix</keyword>
<feature type="transmembrane region" description="Helical" evidence="1">
    <location>
        <begin position="309"/>
        <end position="334"/>
    </location>
</feature>
<feature type="transmembrane region" description="Helical" evidence="1">
    <location>
        <begin position="212"/>
        <end position="229"/>
    </location>
</feature>
<feature type="transmembrane region" description="Helical" evidence="1">
    <location>
        <begin position="95"/>
        <end position="117"/>
    </location>
</feature>
<sequence length="626" mass="68497">MPMWHRAGCGCRMPPRRCAGVSLMSTDAVPGRAERRFIVLVSLLQGVALYLMHRAEAHGIWPLSLLAVRVYGYTLVLAVPAAMTLSVSCLRDRRFWQHAIGLTAVLVVPASWAAWSATGAPGLDTGEVLGPYGVSIALAVFLALPYLQCRLTHGRWCAPYADLFEHVWQNGLTLAVAGLFTGIGWLLLHLWASLFALIEITFFRELFRSDPFAYLATGTLAGLGILIGRTQQRAIRVVRQVVPAIATGLLPLIASVAVLFVLMLPFTGLDALWETRSATFILMSVIAVSLLGVNAIWQDGTLPPSYPRWLRHVIATGVLTLPVYGVIGLHALSLRIGQYGWTSERVFAVSICALLTIAAFAYAIGVLRPRGAWLALLPRINIALSLLAIGVIAALNSPLLDPHRIGAGDQLRRWQNGRTDAEHLDLHDLRYDSGRIGYRALQALQSDARVIADTALAESVQRLLERENAPDRQADPRRPRQRLTSVEALASRIVPARGSQPPEQALLRALLADSDAFGDCNFADSDCITIDRDLDGDGREEVLLCDLDMQITASCSLWARSVPGRWERAASLNWHVGDEAQRAALALRNGRIGIMPRRWPDLIIEDRVVTPSALPMLPSEDASHAE</sequence>
<dbReference type="Proteomes" id="UP000249046">
    <property type="component" value="Unassembled WGS sequence"/>
</dbReference>
<dbReference type="Pfam" id="PF13687">
    <property type="entry name" value="DUF4153"/>
    <property type="match status" value="1"/>
</dbReference>
<comment type="caution">
    <text evidence="2">The sequence shown here is derived from an EMBL/GenBank/DDBJ whole genome shotgun (WGS) entry which is preliminary data.</text>
</comment>
<evidence type="ECO:0000256" key="1">
    <source>
        <dbReference type="SAM" id="Phobius"/>
    </source>
</evidence>
<accession>A0A2W5KK50</accession>
<proteinExistence type="predicted"/>
<feature type="transmembrane region" description="Helical" evidence="1">
    <location>
        <begin position="241"/>
        <end position="266"/>
    </location>
</feature>
<reference evidence="2 3" key="1">
    <citation type="submission" date="2017-08" db="EMBL/GenBank/DDBJ databases">
        <title>Infants hospitalized years apart are colonized by the same room-sourced microbial strains.</title>
        <authorList>
            <person name="Brooks B."/>
            <person name="Olm M.R."/>
            <person name="Firek B.A."/>
            <person name="Baker R."/>
            <person name="Thomas B.C."/>
            <person name="Morowitz M.J."/>
            <person name="Banfield J.F."/>
        </authorList>
    </citation>
    <scope>NUCLEOTIDE SEQUENCE [LARGE SCALE GENOMIC DNA]</scope>
    <source>
        <strain evidence="2">S2_005_003_R2_42</strain>
    </source>
</reference>
<dbReference type="EMBL" id="QFPO01000004">
    <property type="protein sequence ID" value="PZQ17411.1"/>
    <property type="molecule type" value="Genomic_DNA"/>
</dbReference>
<keyword evidence="1" id="KW-0812">Transmembrane</keyword>